<comment type="caution">
    <text evidence="2">The sequence shown here is derived from an EMBL/GenBank/DDBJ whole genome shotgun (WGS) entry which is preliminary data.</text>
</comment>
<dbReference type="Proteomes" id="UP000649753">
    <property type="component" value="Unassembled WGS sequence"/>
</dbReference>
<dbReference type="RefSeq" id="WP_192769999.1">
    <property type="nucleotide sequence ID" value="NZ_JADBEB010000001.1"/>
</dbReference>
<feature type="region of interest" description="Disordered" evidence="1">
    <location>
        <begin position="26"/>
        <end position="52"/>
    </location>
</feature>
<evidence type="ECO:0000313" key="2">
    <source>
        <dbReference type="EMBL" id="MBE1490780.1"/>
    </source>
</evidence>
<protein>
    <submittedName>
        <fullName evidence="2">ABC-type Zn uptake system ZnuABC Zn-binding protein ZnuA</fullName>
    </submittedName>
</protein>
<proteinExistence type="predicted"/>
<evidence type="ECO:0000313" key="3">
    <source>
        <dbReference type="Proteomes" id="UP000649753"/>
    </source>
</evidence>
<dbReference type="AlphaFoldDB" id="A0A927MGL1"/>
<dbReference type="EMBL" id="JADBEB010000001">
    <property type="protein sequence ID" value="MBE1490780.1"/>
    <property type="molecule type" value="Genomic_DNA"/>
</dbReference>
<gene>
    <name evidence="2" type="ORF">H4W31_006418</name>
</gene>
<sequence length="52" mass="5169">MVASTSWVGALAKAAGATDIIVVAPGNAQHPPDYDPKPSALAAVTDPASPRN</sequence>
<organism evidence="2 3">
    <name type="scientific">Plantactinospora soyae</name>
    <dbReference type="NCBI Taxonomy" id="1544732"/>
    <lineage>
        <taxon>Bacteria</taxon>
        <taxon>Bacillati</taxon>
        <taxon>Actinomycetota</taxon>
        <taxon>Actinomycetes</taxon>
        <taxon>Micromonosporales</taxon>
        <taxon>Micromonosporaceae</taxon>
        <taxon>Plantactinospora</taxon>
    </lineage>
</organism>
<name>A0A927MGL1_9ACTN</name>
<accession>A0A927MGL1</accession>
<reference evidence="2" key="1">
    <citation type="submission" date="2020-10" db="EMBL/GenBank/DDBJ databases">
        <title>Sequencing the genomes of 1000 actinobacteria strains.</title>
        <authorList>
            <person name="Klenk H.-P."/>
        </authorList>
    </citation>
    <scope>NUCLEOTIDE SEQUENCE</scope>
    <source>
        <strain evidence="2">DSM 46832</strain>
    </source>
</reference>
<keyword evidence="3" id="KW-1185">Reference proteome</keyword>
<evidence type="ECO:0000256" key="1">
    <source>
        <dbReference type="SAM" id="MobiDB-lite"/>
    </source>
</evidence>